<evidence type="ECO:0000313" key="1">
    <source>
        <dbReference type="EMBL" id="AFK47355.1"/>
    </source>
</evidence>
<dbReference type="AlphaFoldDB" id="I3T4B3"/>
<name>I3T4B3_LOTJA</name>
<dbReference type="EMBL" id="BT147561">
    <property type="protein sequence ID" value="AFK47355.1"/>
    <property type="molecule type" value="mRNA"/>
</dbReference>
<organism evidence="1">
    <name type="scientific">Lotus japonicus</name>
    <name type="common">Lotus corniculatus var. japonicus</name>
    <dbReference type="NCBI Taxonomy" id="34305"/>
    <lineage>
        <taxon>Eukaryota</taxon>
        <taxon>Viridiplantae</taxon>
        <taxon>Streptophyta</taxon>
        <taxon>Embryophyta</taxon>
        <taxon>Tracheophyta</taxon>
        <taxon>Spermatophyta</taxon>
        <taxon>Magnoliopsida</taxon>
        <taxon>eudicotyledons</taxon>
        <taxon>Gunneridae</taxon>
        <taxon>Pentapetalae</taxon>
        <taxon>rosids</taxon>
        <taxon>fabids</taxon>
        <taxon>Fabales</taxon>
        <taxon>Fabaceae</taxon>
        <taxon>Papilionoideae</taxon>
        <taxon>50 kb inversion clade</taxon>
        <taxon>NPAAA clade</taxon>
        <taxon>Hologalegina</taxon>
        <taxon>robinioid clade</taxon>
        <taxon>Loteae</taxon>
        <taxon>Lotus</taxon>
    </lineage>
</organism>
<sequence>MLMRGLGIISRRIENSVMLVRLIGKTNRILSMEGRKSLLTKGEDLLL</sequence>
<reference evidence="1" key="1">
    <citation type="submission" date="2012-05" db="EMBL/GenBank/DDBJ databases">
        <authorList>
            <person name="Krishnakumar V."/>
            <person name="Cheung F."/>
            <person name="Xiao Y."/>
            <person name="Chan A."/>
            <person name="Moskal W.A."/>
            <person name="Town C.D."/>
        </authorList>
    </citation>
    <scope>NUCLEOTIDE SEQUENCE</scope>
</reference>
<protein>
    <submittedName>
        <fullName evidence="1">Uncharacterized protein</fullName>
    </submittedName>
</protein>
<proteinExistence type="evidence at transcript level"/>
<accession>I3T4B3</accession>